<accession>A0A817AAL4</accession>
<reference evidence="1" key="1">
    <citation type="submission" date="2021-01" db="EMBL/GenBank/DDBJ databases">
        <authorList>
            <consortium name="Genoscope - CEA"/>
            <person name="William W."/>
        </authorList>
    </citation>
    <scope>NUCLEOTIDE SEQUENCE</scope>
</reference>
<name>A0A817AAL4_BRANA</name>
<proteinExistence type="predicted"/>
<dbReference type="Proteomes" id="UP001295469">
    <property type="component" value="Chromosome A08"/>
</dbReference>
<dbReference type="AlphaFoldDB" id="A0A817AAL4"/>
<protein>
    <submittedName>
        <fullName evidence="1">(rape) hypothetical protein</fullName>
    </submittedName>
</protein>
<dbReference type="EMBL" id="HG994362">
    <property type="protein sequence ID" value="CAF2240133.1"/>
    <property type="molecule type" value="Genomic_DNA"/>
</dbReference>
<sequence>MFYSEPGAEVTMKLEIESSSGTRLLSDVDNLELCAEQIHLDLLWGGLDPRLVTLDWSISEAVGVWGDSESAFWCSDPDLSFAFVDLWCERRLRRVLFAVWLRGFSCCFRSVSCFVVEWGSKLSQDGDLASRSVKDYVLCSGVMMAALPCQRVRWILMAVWSLYLRGLRLQSKFGGSGSVVYGCSLLPLWYCSLLVSSSSLAGSCCSGLCVWSL</sequence>
<evidence type="ECO:0000313" key="1">
    <source>
        <dbReference type="EMBL" id="CAF2240133.1"/>
    </source>
</evidence>
<gene>
    <name evidence="1" type="ORF">DARMORV10_A08P17190.1</name>
</gene>
<organism evidence="1">
    <name type="scientific">Brassica napus</name>
    <name type="common">Rape</name>
    <dbReference type="NCBI Taxonomy" id="3708"/>
    <lineage>
        <taxon>Eukaryota</taxon>
        <taxon>Viridiplantae</taxon>
        <taxon>Streptophyta</taxon>
        <taxon>Embryophyta</taxon>
        <taxon>Tracheophyta</taxon>
        <taxon>Spermatophyta</taxon>
        <taxon>Magnoliopsida</taxon>
        <taxon>eudicotyledons</taxon>
        <taxon>Gunneridae</taxon>
        <taxon>Pentapetalae</taxon>
        <taxon>rosids</taxon>
        <taxon>malvids</taxon>
        <taxon>Brassicales</taxon>
        <taxon>Brassicaceae</taxon>
        <taxon>Brassiceae</taxon>
        <taxon>Brassica</taxon>
    </lineage>
</organism>